<organism evidence="3 4">
    <name type="scientific">Fusarium torreyae</name>
    <dbReference type="NCBI Taxonomy" id="1237075"/>
    <lineage>
        <taxon>Eukaryota</taxon>
        <taxon>Fungi</taxon>
        <taxon>Dikarya</taxon>
        <taxon>Ascomycota</taxon>
        <taxon>Pezizomycotina</taxon>
        <taxon>Sordariomycetes</taxon>
        <taxon>Hypocreomycetidae</taxon>
        <taxon>Hypocreales</taxon>
        <taxon>Nectriaceae</taxon>
        <taxon>Fusarium</taxon>
    </lineage>
</organism>
<name>A0A9W8RQG2_9HYPO</name>
<dbReference type="PANTHER" id="PTHR33112">
    <property type="entry name" value="DOMAIN PROTEIN, PUTATIVE-RELATED"/>
    <property type="match status" value="1"/>
</dbReference>
<evidence type="ECO:0000313" key="4">
    <source>
        <dbReference type="Proteomes" id="UP001152049"/>
    </source>
</evidence>
<evidence type="ECO:0000256" key="1">
    <source>
        <dbReference type="SAM" id="MobiDB-lite"/>
    </source>
</evidence>
<keyword evidence="4" id="KW-1185">Reference proteome</keyword>
<accession>A0A9W8RQG2</accession>
<dbReference type="Proteomes" id="UP001152049">
    <property type="component" value="Unassembled WGS sequence"/>
</dbReference>
<sequence>MNEPDNISMSRTDSEEASAEMITPPSADCDMCSKILDMFSVPFDEENKIHLGKVGDLLAYNCPHTSWLRHMKYNWGTVPFYEKRDLTLYKWKHYRESFLGLNYITKSASVWSTSRYFELVSRPEIREHRGTVRVLDDGWVDLDLVKEWSVRCIELHGDKCNRTVGDLKPFKPKLLVDVVKGCVVVCKERSPRFITLSYTWGQTKNFRVMKSNVEQLKEPGALRDEHVVSQLPKTILDAIELTRALGETWLWIDSLCIIQDDEEGLAQELAEMHRIYATSFLTIIAADGQDAEHGLRGLKGISSKRAFNQTVVPLSQDEMIAWKEPDPDCRPDNERTYYQRMWTSQEQDFSKRRLLFKSGTVEWECNCALWSEDHLYHSEADKPSTRGFRSYVGGGIHSHVPSLNTLSNLTRSFNAKNLRFEEDVFNAFAGYSTYLNSIFPAGLIYGHPQLFFDVSLCWSPVNSIRRREVSKYYAGHPTHTGLPSWSWMGWQGETTFPWDLESEYTSSDEVGFTDTVAEWYAIENPGSTERQRIKSIWSQCRNARNAAPEFMTDTWRCTEFKPPSTLHRHTINHLSEPFFLPKELPTYIYTNISDADQEPLARWYPIPTEKTCSEGSSEHVLHGGYQYLWFQTFRGYLFASPDRISKVGGRSHVHTLKDINGTTVGALDLHNEDDDKFFQEETKIELIAVAKGWSTILRRYKLGAPNPDRGMLHKDDHLTEQEEEEEKERYDKHFTYLFKKSQWNDEWERCKEDKEDCYHVFWIERENGVAYRRAYGFVLANEWERLAEPGKVDITLG</sequence>
<feature type="region of interest" description="Disordered" evidence="1">
    <location>
        <begin position="1"/>
        <end position="24"/>
    </location>
</feature>
<reference evidence="3" key="1">
    <citation type="submission" date="2022-09" db="EMBL/GenBank/DDBJ databases">
        <title>Fusarium specimens isolated from Avocado Roots.</title>
        <authorList>
            <person name="Stajich J."/>
            <person name="Roper C."/>
            <person name="Heimlech-Rivalta G."/>
        </authorList>
    </citation>
    <scope>NUCLEOTIDE SEQUENCE</scope>
    <source>
        <strain evidence="3">CF00136</strain>
    </source>
</reference>
<dbReference type="InterPro" id="IPR010730">
    <property type="entry name" value="HET"/>
</dbReference>
<dbReference type="EMBL" id="JAOQAZ010000036">
    <property type="protein sequence ID" value="KAJ4248350.1"/>
    <property type="molecule type" value="Genomic_DNA"/>
</dbReference>
<dbReference type="Pfam" id="PF06985">
    <property type="entry name" value="HET"/>
    <property type="match status" value="1"/>
</dbReference>
<protein>
    <recommendedName>
        <fullName evidence="2">Heterokaryon incompatibility domain-containing protein</fullName>
    </recommendedName>
</protein>
<evidence type="ECO:0000313" key="3">
    <source>
        <dbReference type="EMBL" id="KAJ4248350.1"/>
    </source>
</evidence>
<gene>
    <name evidence="3" type="ORF">NW762_012679</name>
</gene>
<dbReference type="PANTHER" id="PTHR33112:SF12">
    <property type="entry name" value="HETEROKARYON INCOMPATIBILITY DOMAIN-CONTAINING PROTEIN"/>
    <property type="match status" value="1"/>
</dbReference>
<comment type="caution">
    <text evidence="3">The sequence shown here is derived from an EMBL/GenBank/DDBJ whole genome shotgun (WGS) entry which is preliminary data.</text>
</comment>
<dbReference type="OrthoDB" id="5135333at2759"/>
<evidence type="ECO:0000259" key="2">
    <source>
        <dbReference type="Pfam" id="PF06985"/>
    </source>
</evidence>
<feature type="domain" description="Heterokaryon incompatibility" evidence="2">
    <location>
        <begin position="193"/>
        <end position="346"/>
    </location>
</feature>
<dbReference type="AlphaFoldDB" id="A0A9W8RQG2"/>
<feature type="compositionally biased region" description="Polar residues" evidence="1">
    <location>
        <begin position="1"/>
        <end position="11"/>
    </location>
</feature>
<proteinExistence type="predicted"/>